<evidence type="ECO:0000313" key="2">
    <source>
        <dbReference type="Proteomes" id="UP001206067"/>
    </source>
</evidence>
<gene>
    <name evidence="1" type="ORF">NSO95_11535</name>
</gene>
<reference evidence="1 2" key="1">
    <citation type="submission" date="2022-08" db="EMBL/GenBank/DDBJ databases">
        <title>Polyphasic taxonomy analysis of Qipengyuania sp.RS5-5.</title>
        <authorList>
            <person name="Xamxidin M."/>
            <person name="Wu M."/>
        </authorList>
    </citation>
    <scope>NUCLEOTIDE SEQUENCE [LARGE SCALE GENOMIC DNA]</scope>
    <source>
        <strain evidence="1 2">RS5-5</strain>
    </source>
</reference>
<comment type="caution">
    <text evidence="1">The sequence shown here is derived from an EMBL/GenBank/DDBJ whole genome shotgun (WGS) entry which is preliminary data.</text>
</comment>
<sequence length="270" mass="29426">MGKLYAWVNPLSFTSELDHTWVTTYDTRKFPYTSLAEVIEAGEKCWLCWGIFHPTGSTSQQPDGYLFETEADIDLSSCLVTPNAASQDDDGAKGTIFLYGIDGVCHQLANQVLYGAVKGGHAPIVEDAEGYWLSSFLYGDYGRTKDAWMRKIAGCTVAAMTTDRPQHGDAPDHLLQHARDILGDDPSVIEAIARKRGEQREIALTILAGDDVSVDEINRSNRIKLAELEAEIGTERFVAVFGYAAEDAPDLVDPAMFAASRGARLAGSEG</sequence>
<organism evidence="1 2">
    <name type="scientific">Parerythrobacter lacustris</name>
    <dbReference type="NCBI Taxonomy" id="2969984"/>
    <lineage>
        <taxon>Bacteria</taxon>
        <taxon>Pseudomonadati</taxon>
        <taxon>Pseudomonadota</taxon>
        <taxon>Alphaproteobacteria</taxon>
        <taxon>Sphingomonadales</taxon>
        <taxon>Erythrobacteraceae</taxon>
        <taxon>Parerythrobacter</taxon>
    </lineage>
</organism>
<dbReference type="RefSeq" id="WP_257596415.1">
    <property type="nucleotide sequence ID" value="NZ_JANKHH010000006.1"/>
</dbReference>
<keyword evidence="2" id="KW-1185">Reference proteome</keyword>
<proteinExistence type="predicted"/>
<accession>A0ABT1XSG2</accession>
<dbReference type="Proteomes" id="UP001206067">
    <property type="component" value="Unassembled WGS sequence"/>
</dbReference>
<name>A0ABT1XSG2_9SPHN</name>
<evidence type="ECO:0000313" key="1">
    <source>
        <dbReference type="EMBL" id="MCR2834580.1"/>
    </source>
</evidence>
<protein>
    <submittedName>
        <fullName evidence="1">Uncharacterized protein</fullName>
    </submittedName>
</protein>
<dbReference type="EMBL" id="JANKHH010000006">
    <property type="protein sequence ID" value="MCR2834580.1"/>
    <property type="molecule type" value="Genomic_DNA"/>
</dbReference>